<evidence type="ECO:0000313" key="2">
    <source>
        <dbReference type="EnsemblPlants" id="AET7Gv20646600.1"/>
    </source>
</evidence>
<reference evidence="2" key="3">
    <citation type="journal article" date="2017" name="Nature">
        <title>Genome sequence of the progenitor of the wheat D genome Aegilops tauschii.</title>
        <authorList>
            <person name="Luo M.C."/>
            <person name="Gu Y.Q."/>
            <person name="Puiu D."/>
            <person name="Wang H."/>
            <person name="Twardziok S.O."/>
            <person name="Deal K.R."/>
            <person name="Huo N."/>
            <person name="Zhu T."/>
            <person name="Wang L."/>
            <person name="Wang Y."/>
            <person name="McGuire P.E."/>
            <person name="Liu S."/>
            <person name="Long H."/>
            <person name="Ramasamy R.K."/>
            <person name="Rodriguez J.C."/>
            <person name="Van S.L."/>
            <person name="Yuan L."/>
            <person name="Wang Z."/>
            <person name="Xia Z."/>
            <person name="Xiao L."/>
            <person name="Anderson O.D."/>
            <person name="Ouyang S."/>
            <person name="Liang Y."/>
            <person name="Zimin A.V."/>
            <person name="Pertea G."/>
            <person name="Qi P."/>
            <person name="Bennetzen J.L."/>
            <person name="Dai X."/>
            <person name="Dawson M.W."/>
            <person name="Muller H.G."/>
            <person name="Kugler K."/>
            <person name="Rivarola-Duarte L."/>
            <person name="Spannagl M."/>
            <person name="Mayer K.F.X."/>
            <person name="Lu F.H."/>
            <person name="Bevan M.W."/>
            <person name="Leroy P."/>
            <person name="Li P."/>
            <person name="You F.M."/>
            <person name="Sun Q."/>
            <person name="Liu Z."/>
            <person name="Lyons E."/>
            <person name="Wicker T."/>
            <person name="Salzberg S.L."/>
            <person name="Devos K.M."/>
            <person name="Dvorak J."/>
        </authorList>
    </citation>
    <scope>NUCLEOTIDE SEQUENCE [LARGE SCALE GENOMIC DNA]</scope>
    <source>
        <strain evidence="2">cv. AL8/78</strain>
    </source>
</reference>
<reference evidence="2" key="4">
    <citation type="submission" date="2019-03" db="UniProtKB">
        <authorList>
            <consortium name="EnsemblPlants"/>
        </authorList>
    </citation>
    <scope>IDENTIFICATION</scope>
</reference>
<proteinExistence type="predicted"/>
<dbReference type="Proteomes" id="UP000015105">
    <property type="component" value="Chromosome 7D"/>
</dbReference>
<keyword evidence="3" id="KW-1185">Reference proteome</keyword>
<dbReference type="EnsemblPlants" id="AET7Gv20646600.1">
    <property type="protein sequence ID" value="AET7Gv20646600.1"/>
    <property type="gene ID" value="AET7Gv20646600"/>
</dbReference>
<dbReference type="PANTHER" id="PTHR33087">
    <property type="entry name" value="OS07G0539200 PROTEIN"/>
    <property type="match status" value="1"/>
</dbReference>
<feature type="compositionally biased region" description="Basic and acidic residues" evidence="1">
    <location>
        <begin position="253"/>
        <end position="294"/>
    </location>
</feature>
<dbReference type="AlphaFoldDB" id="A0A453RN39"/>
<name>A0A453RN39_AEGTS</name>
<evidence type="ECO:0000256" key="1">
    <source>
        <dbReference type="SAM" id="MobiDB-lite"/>
    </source>
</evidence>
<organism evidence="2 3">
    <name type="scientific">Aegilops tauschii subsp. strangulata</name>
    <name type="common">Goatgrass</name>
    <dbReference type="NCBI Taxonomy" id="200361"/>
    <lineage>
        <taxon>Eukaryota</taxon>
        <taxon>Viridiplantae</taxon>
        <taxon>Streptophyta</taxon>
        <taxon>Embryophyta</taxon>
        <taxon>Tracheophyta</taxon>
        <taxon>Spermatophyta</taxon>
        <taxon>Magnoliopsida</taxon>
        <taxon>Liliopsida</taxon>
        <taxon>Poales</taxon>
        <taxon>Poaceae</taxon>
        <taxon>BOP clade</taxon>
        <taxon>Pooideae</taxon>
        <taxon>Triticodae</taxon>
        <taxon>Triticeae</taxon>
        <taxon>Triticinae</taxon>
        <taxon>Aegilops</taxon>
    </lineage>
</organism>
<evidence type="ECO:0000313" key="3">
    <source>
        <dbReference type="Proteomes" id="UP000015105"/>
    </source>
</evidence>
<reference evidence="3" key="1">
    <citation type="journal article" date="2014" name="Science">
        <title>Ancient hybridizations among the ancestral genomes of bread wheat.</title>
        <authorList>
            <consortium name="International Wheat Genome Sequencing Consortium,"/>
            <person name="Marcussen T."/>
            <person name="Sandve S.R."/>
            <person name="Heier L."/>
            <person name="Spannagl M."/>
            <person name="Pfeifer M."/>
            <person name="Jakobsen K.S."/>
            <person name="Wulff B.B."/>
            <person name="Steuernagel B."/>
            <person name="Mayer K.F."/>
            <person name="Olsen O.A."/>
        </authorList>
    </citation>
    <scope>NUCLEOTIDE SEQUENCE [LARGE SCALE GENOMIC DNA]</scope>
    <source>
        <strain evidence="3">cv. AL8/78</strain>
    </source>
</reference>
<accession>A0A453RN39</accession>
<reference evidence="2" key="5">
    <citation type="journal article" date="2021" name="G3 (Bethesda)">
        <title>Aegilops tauschii genome assembly Aet v5.0 features greater sequence contiguity and improved annotation.</title>
        <authorList>
            <person name="Wang L."/>
            <person name="Zhu T."/>
            <person name="Rodriguez J.C."/>
            <person name="Deal K.R."/>
            <person name="Dubcovsky J."/>
            <person name="McGuire P.E."/>
            <person name="Lux T."/>
            <person name="Spannagl M."/>
            <person name="Mayer K.F.X."/>
            <person name="Baldrich P."/>
            <person name="Meyers B.C."/>
            <person name="Huo N."/>
            <person name="Gu Y.Q."/>
            <person name="Zhou H."/>
            <person name="Devos K.M."/>
            <person name="Bennetzen J.L."/>
            <person name="Unver T."/>
            <person name="Budak H."/>
            <person name="Gulick P.J."/>
            <person name="Galiba G."/>
            <person name="Kalapos B."/>
            <person name="Nelson D.R."/>
            <person name="Li P."/>
            <person name="You F.M."/>
            <person name="Luo M.C."/>
            <person name="Dvorak J."/>
        </authorList>
    </citation>
    <scope>NUCLEOTIDE SEQUENCE [LARGE SCALE GENOMIC DNA]</scope>
    <source>
        <strain evidence="2">cv. AL8/78</strain>
    </source>
</reference>
<feature type="region of interest" description="Disordered" evidence="1">
    <location>
        <begin position="228"/>
        <end position="300"/>
    </location>
</feature>
<protein>
    <recommendedName>
        <fullName evidence="4">DUF4283 domain-containing protein</fullName>
    </recommendedName>
</protein>
<evidence type="ECO:0008006" key="4">
    <source>
        <dbReference type="Google" id="ProtNLM"/>
    </source>
</evidence>
<dbReference type="Gramene" id="AET7Gv20646600.1">
    <property type="protein sequence ID" value="AET7Gv20646600.1"/>
    <property type="gene ID" value="AET7Gv20646600"/>
</dbReference>
<dbReference type="PANTHER" id="PTHR33087:SF46">
    <property type="entry name" value="OS07G0539200 PROTEIN"/>
    <property type="match status" value="1"/>
</dbReference>
<dbReference type="InterPro" id="IPR053253">
    <property type="entry name" value="Sex_diff_modulator"/>
</dbReference>
<sequence length="316" mass="35826">MARHASRPLRIGDPSLRPEEGHVVIVATPEMEANAASLESLGAFLWLGGNRATANAAEIKEAINAQLGIDRVTVAPHYPEDFFALFEFQHHRDRVTASPGRFRHASLDIHSSNWRRDAHSDVVQANYHVHLCIEGIPLNAWSDSVAAQVLGPDTFVHYFDIATLRREDASCLRLWAWSDNPSSIPKVQRVTFAPRVPNGPGGAPSATIGHRGFRRRAIVHLNRLEDFTPDANGQVPRRPRTDPFTWIYGVVDGEERPRDPLDPPPRRREDDDCHRRDDDCDRDDTRGRDNDRHRSSSWRGLFRSRSRALERRADEV</sequence>
<reference evidence="3" key="2">
    <citation type="journal article" date="2017" name="Nat. Plants">
        <title>The Aegilops tauschii genome reveals multiple impacts of transposons.</title>
        <authorList>
            <person name="Zhao G."/>
            <person name="Zou C."/>
            <person name="Li K."/>
            <person name="Wang K."/>
            <person name="Li T."/>
            <person name="Gao L."/>
            <person name="Zhang X."/>
            <person name="Wang H."/>
            <person name="Yang Z."/>
            <person name="Liu X."/>
            <person name="Jiang W."/>
            <person name="Mao L."/>
            <person name="Kong X."/>
            <person name="Jiao Y."/>
            <person name="Jia J."/>
        </authorList>
    </citation>
    <scope>NUCLEOTIDE SEQUENCE [LARGE SCALE GENOMIC DNA]</scope>
    <source>
        <strain evidence="3">cv. AL8/78</strain>
    </source>
</reference>